<protein>
    <submittedName>
        <fullName evidence="3">Uncharacterized protein</fullName>
    </submittedName>
</protein>
<evidence type="ECO:0000256" key="1">
    <source>
        <dbReference type="SAM" id="MobiDB-lite"/>
    </source>
</evidence>
<evidence type="ECO:0000313" key="3">
    <source>
        <dbReference type="WBParaSite" id="nRc.2.0.1.t36810-RA"/>
    </source>
</evidence>
<organism evidence="2 3">
    <name type="scientific">Romanomermis culicivorax</name>
    <name type="common">Nematode worm</name>
    <dbReference type="NCBI Taxonomy" id="13658"/>
    <lineage>
        <taxon>Eukaryota</taxon>
        <taxon>Metazoa</taxon>
        <taxon>Ecdysozoa</taxon>
        <taxon>Nematoda</taxon>
        <taxon>Enoplea</taxon>
        <taxon>Dorylaimia</taxon>
        <taxon>Mermithida</taxon>
        <taxon>Mermithoidea</taxon>
        <taxon>Mermithidae</taxon>
        <taxon>Romanomermis</taxon>
    </lineage>
</organism>
<accession>A0A915KEJ9</accession>
<keyword evidence="2" id="KW-1185">Reference proteome</keyword>
<dbReference type="AlphaFoldDB" id="A0A915KEJ9"/>
<name>A0A915KEJ9_ROMCU</name>
<dbReference type="Proteomes" id="UP000887565">
    <property type="component" value="Unplaced"/>
</dbReference>
<evidence type="ECO:0000313" key="2">
    <source>
        <dbReference type="Proteomes" id="UP000887565"/>
    </source>
</evidence>
<reference evidence="3" key="1">
    <citation type="submission" date="2022-11" db="UniProtKB">
        <authorList>
            <consortium name="WormBaseParasite"/>
        </authorList>
    </citation>
    <scope>IDENTIFICATION</scope>
</reference>
<proteinExistence type="predicted"/>
<feature type="region of interest" description="Disordered" evidence="1">
    <location>
        <begin position="1"/>
        <end position="26"/>
    </location>
</feature>
<dbReference type="WBParaSite" id="nRc.2.0.1.t36810-RA">
    <property type="protein sequence ID" value="nRc.2.0.1.t36810-RA"/>
    <property type="gene ID" value="nRc.2.0.1.g36810"/>
</dbReference>
<sequence>MRRPNQNASVAADGASSSYTQDQTFDSKSQVELNRIDFQEKIDQLKVKMGEFAQKLRTTSKIVENFDDFRSESINEKSAINSVASMATVKLVKYAWIL</sequence>